<accession>A0A6H0ZJI6</accession>
<dbReference type="InterPro" id="IPR016541">
    <property type="entry name" value="UCP008505"/>
</dbReference>
<sequence length="168" mass="18427">MIKYCFDTSGISNPLESMPEDIHVSLWNTMCGHVHGATIAVTKEVHDEMCHIPGTVGSAIISCKAAMIFEVGDPSWNWHGYLGHVVRMQNDYKAHISEFIGGSKKTIGLNDLSIIALAKTLGKPVVSMEDFVPETTGSIKRRIPNICKAEGVPHLTFNAFLRNEGLSF</sequence>
<protein>
    <submittedName>
        <fullName evidence="1">DUF4411 family protein</fullName>
    </submittedName>
</protein>
<name>A0A6H0ZJI6_9HYPH</name>
<evidence type="ECO:0000313" key="2">
    <source>
        <dbReference type="Proteomes" id="UP000500870"/>
    </source>
</evidence>
<proteinExistence type="predicted"/>
<organism evidence="1 2">
    <name type="scientific">Agrobacterium pusense</name>
    <dbReference type="NCBI Taxonomy" id="648995"/>
    <lineage>
        <taxon>Bacteria</taxon>
        <taxon>Pseudomonadati</taxon>
        <taxon>Pseudomonadota</taxon>
        <taxon>Alphaproteobacteria</taxon>
        <taxon>Hyphomicrobiales</taxon>
        <taxon>Rhizobiaceae</taxon>
        <taxon>Rhizobium/Agrobacterium group</taxon>
        <taxon>Agrobacterium</taxon>
    </lineage>
</organism>
<gene>
    <name evidence="1" type="ORF">FOB41_07440</name>
</gene>
<reference evidence="1 2" key="1">
    <citation type="submission" date="2020-04" db="EMBL/GenBank/DDBJ databases">
        <title>FDA dAtabase for Regulatory Grade micrObial Sequences (FDA-ARGOS): Supporting development and validation of Infectious Disease Dx tests.</title>
        <authorList>
            <person name="Sciortino C."/>
            <person name="Tallon L."/>
            <person name="Sadzewicz L."/>
            <person name="Vavikolanu K."/>
            <person name="Mehta A."/>
            <person name="Aluvathingal J."/>
            <person name="Nadendla S."/>
            <person name="Nandy P."/>
            <person name="Geyer C."/>
            <person name="Yan Y."/>
            <person name="Sichtig H."/>
        </authorList>
    </citation>
    <scope>NUCLEOTIDE SEQUENCE [LARGE SCALE GENOMIC DNA]</scope>
    <source>
        <strain evidence="1 2">FDAARGOS_633</strain>
    </source>
</reference>
<evidence type="ECO:0000313" key="1">
    <source>
        <dbReference type="EMBL" id="QIX20976.1"/>
    </source>
</evidence>
<dbReference type="AlphaFoldDB" id="A0A6H0ZJI6"/>
<dbReference type="RefSeq" id="WP_177319134.1">
    <property type="nucleotide sequence ID" value="NZ_CP050898.1"/>
</dbReference>
<dbReference type="Proteomes" id="UP000500870">
    <property type="component" value="Chromosome 1"/>
</dbReference>
<dbReference type="EMBL" id="CP050898">
    <property type="protein sequence ID" value="QIX20976.1"/>
    <property type="molecule type" value="Genomic_DNA"/>
</dbReference>
<dbReference type="Pfam" id="PF14367">
    <property type="entry name" value="DUF4411"/>
    <property type="match status" value="1"/>
</dbReference>